<keyword evidence="2" id="KW-0813">Transport</keyword>
<dbReference type="PANTHER" id="PTHR23513:SF9">
    <property type="entry name" value="ENTEROBACTIN EXPORTER ENTS"/>
    <property type="match status" value="1"/>
</dbReference>
<keyword evidence="4 9" id="KW-0812">Transmembrane</keyword>
<feature type="transmembrane region" description="Helical" evidence="9">
    <location>
        <begin position="397"/>
        <end position="419"/>
    </location>
</feature>
<comment type="subcellular location">
    <subcellularLocation>
        <location evidence="1">Cell membrane</location>
        <topology evidence="1">Multi-pass membrane protein</topology>
    </subcellularLocation>
</comment>
<dbReference type="AlphaFoldDB" id="A0A402BJM0"/>
<evidence type="ECO:0000256" key="3">
    <source>
        <dbReference type="ARBA" id="ARBA00022475"/>
    </source>
</evidence>
<feature type="transmembrane region" description="Helical" evidence="9">
    <location>
        <begin position="307"/>
        <end position="327"/>
    </location>
</feature>
<proteinExistence type="inferred from homology"/>
<dbReference type="SUPFAM" id="SSF103473">
    <property type="entry name" value="MFS general substrate transporter"/>
    <property type="match status" value="1"/>
</dbReference>
<dbReference type="GO" id="GO:0022857">
    <property type="term" value="F:transmembrane transporter activity"/>
    <property type="evidence" value="ECO:0007669"/>
    <property type="project" value="InterPro"/>
</dbReference>
<gene>
    <name evidence="11" type="ORF">KDA_70320</name>
</gene>
<dbReference type="RefSeq" id="WP_126631505.1">
    <property type="nucleotide sequence ID" value="NZ_BIFT01000002.1"/>
</dbReference>
<feature type="transmembrane region" description="Helical" evidence="9">
    <location>
        <begin position="63"/>
        <end position="83"/>
    </location>
</feature>
<evidence type="ECO:0000256" key="1">
    <source>
        <dbReference type="ARBA" id="ARBA00004651"/>
    </source>
</evidence>
<dbReference type="InterPro" id="IPR036259">
    <property type="entry name" value="MFS_trans_sf"/>
</dbReference>
<feature type="transmembrane region" description="Helical" evidence="9">
    <location>
        <begin position="333"/>
        <end position="355"/>
    </location>
</feature>
<accession>A0A402BJM0</accession>
<feature type="transmembrane region" description="Helical" evidence="9">
    <location>
        <begin position="276"/>
        <end position="295"/>
    </location>
</feature>
<evidence type="ECO:0000259" key="10">
    <source>
        <dbReference type="PROSITE" id="PS50850"/>
    </source>
</evidence>
<evidence type="ECO:0000256" key="6">
    <source>
        <dbReference type="ARBA" id="ARBA00023136"/>
    </source>
</evidence>
<evidence type="ECO:0000256" key="7">
    <source>
        <dbReference type="ARBA" id="ARBA00038075"/>
    </source>
</evidence>
<reference evidence="12" key="1">
    <citation type="submission" date="2018-12" db="EMBL/GenBank/DDBJ databases">
        <title>Tengunoibacter tsumagoiensis gen. nov., sp. nov., Dictyobacter kobayashii sp. nov., D. alpinus sp. nov., and D. joshuensis sp. nov. and description of Dictyobacteraceae fam. nov. within the order Ktedonobacterales isolated from Tengu-no-mugimeshi.</title>
        <authorList>
            <person name="Wang C.M."/>
            <person name="Zheng Y."/>
            <person name="Sakai Y."/>
            <person name="Toyoda A."/>
            <person name="Minakuchi Y."/>
            <person name="Abe K."/>
            <person name="Yokota A."/>
            <person name="Yabe S."/>
        </authorList>
    </citation>
    <scope>NUCLEOTIDE SEQUENCE [LARGE SCALE GENOMIC DNA]</scope>
    <source>
        <strain evidence="12">Uno16</strain>
    </source>
</reference>
<protein>
    <recommendedName>
        <fullName evidence="8">Multidrug efflux pump Tap</fullName>
    </recommendedName>
</protein>
<feature type="transmembrane region" description="Helical" evidence="9">
    <location>
        <begin position="188"/>
        <end position="206"/>
    </location>
</feature>
<keyword evidence="3" id="KW-1003">Cell membrane</keyword>
<keyword evidence="6 9" id="KW-0472">Membrane</keyword>
<keyword evidence="5 9" id="KW-1133">Transmembrane helix</keyword>
<evidence type="ECO:0000256" key="9">
    <source>
        <dbReference type="SAM" id="Phobius"/>
    </source>
</evidence>
<feature type="transmembrane region" description="Helical" evidence="9">
    <location>
        <begin position="367"/>
        <end position="391"/>
    </location>
</feature>
<evidence type="ECO:0000256" key="2">
    <source>
        <dbReference type="ARBA" id="ARBA00022448"/>
    </source>
</evidence>
<evidence type="ECO:0000313" key="12">
    <source>
        <dbReference type="Proteomes" id="UP000287171"/>
    </source>
</evidence>
<dbReference type="GO" id="GO:0005886">
    <property type="term" value="C:plasma membrane"/>
    <property type="evidence" value="ECO:0007669"/>
    <property type="project" value="UniProtKB-SubCell"/>
</dbReference>
<dbReference type="InterPro" id="IPR020846">
    <property type="entry name" value="MFS_dom"/>
</dbReference>
<evidence type="ECO:0000256" key="8">
    <source>
        <dbReference type="ARBA" id="ARBA00040914"/>
    </source>
</evidence>
<evidence type="ECO:0000256" key="5">
    <source>
        <dbReference type="ARBA" id="ARBA00022989"/>
    </source>
</evidence>
<feature type="transmembrane region" description="Helical" evidence="9">
    <location>
        <begin position="27"/>
        <end position="51"/>
    </location>
</feature>
<feature type="transmembrane region" description="Helical" evidence="9">
    <location>
        <begin position="103"/>
        <end position="130"/>
    </location>
</feature>
<dbReference type="PROSITE" id="PS50850">
    <property type="entry name" value="MFS"/>
    <property type="match status" value="1"/>
</dbReference>
<dbReference type="Proteomes" id="UP000287171">
    <property type="component" value="Unassembled WGS sequence"/>
</dbReference>
<feature type="transmembrane region" description="Helical" evidence="9">
    <location>
        <begin position="240"/>
        <end position="264"/>
    </location>
</feature>
<dbReference type="Gene3D" id="1.20.1250.20">
    <property type="entry name" value="MFS general substrate transporter like domains"/>
    <property type="match status" value="2"/>
</dbReference>
<feature type="domain" description="Major facilitator superfamily (MFS) profile" evidence="10">
    <location>
        <begin position="242"/>
        <end position="426"/>
    </location>
</feature>
<name>A0A402BJM0_9CHLR</name>
<keyword evidence="12" id="KW-1185">Reference proteome</keyword>
<dbReference type="EMBL" id="BIFT01000002">
    <property type="protein sequence ID" value="GCE31548.1"/>
    <property type="molecule type" value="Genomic_DNA"/>
</dbReference>
<dbReference type="Pfam" id="PF07690">
    <property type="entry name" value="MFS_1"/>
    <property type="match status" value="1"/>
</dbReference>
<comment type="similarity">
    <text evidence="7">Belongs to the major facilitator superfamily. Drug:H(+) antiporter-3 (DHA3) (TC 2.A.1.21) family.</text>
</comment>
<dbReference type="CDD" id="cd06173">
    <property type="entry name" value="MFS_MefA_like"/>
    <property type="match status" value="1"/>
</dbReference>
<sequence length="426" mass="45769">MLAATNDKHPFSTETDPGQAPVHVPLYAFYVANCISLVGDRLTMLAVPWFVLQTTGSIEQTALTAAIATLPLILSSFFSGILVDRLGYKRTSVLADIASCACTLAIPLLYMLASLPFWLLLTFVFLGGLLKAPGEVARSSLLPELVREARVPMERATSISDGLSRLAGLLGAPLAALIMVWVSANNLLWLDAFSFAVSAILIGLMVPRKLSRSHTAGANSGIHRYLAELREGLQFIARDTLILSILMTVLITNLLDSALFSVIYPVYVHTYFQSPWPLGALIGVFGGAAFLGTLIYGAIGHRLPRRLTLGISFTLGGGTRFLALAFFPFLPFLLVVQAVTGLAIGPINPLLMTLGYERIPEQMRSRVLGVIGAASLGGIPIGVLLSGYLVSWLGMQMALIIMGSIYLLVTLALLVNPALKKMERKS</sequence>
<dbReference type="InterPro" id="IPR011701">
    <property type="entry name" value="MFS"/>
</dbReference>
<evidence type="ECO:0000313" key="11">
    <source>
        <dbReference type="EMBL" id="GCE31548.1"/>
    </source>
</evidence>
<evidence type="ECO:0000256" key="4">
    <source>
        <dbReference type="ARBA" id="ARBA00022692"/>
    </source>
</evidence>
<dbReference type="OrthoDB" id="9793136at2"/>
<dbReference type="PANTHER" id="PTHR23513">
    <property type="entry name" value="INTEGRAL MEMBRANE EFFLUX PROTEIN-RELATED"/>
    <property type="match status" value="1"/>
</dbReference>
<comment type="caution">
    <text evidence="11">The sequence shown here is derived from an EMBL/GenBank/DDBJ whole genome shotgun (WGS) entry which is preliminary data.</text>
</comment>
<organism evidence="11 12">
    <name type="scientific">Dictyobacter alpinus</name>
    <dbReference type="NCBI Taxonomy" id="2014873"/>
    <lineage>
        <taxon>Bacteria</taxon>
        <taxon>Bacillati</taxon>
        <taxon>Chloroflexota</taxon>
        <taxon>Ktedonobacteria</taxon>
        <taxon>Ktedonobacterales</taxon>
        <taxon>Dictyobacteraceae</taxon>
        <taxon>Dictyobacter</taxon>
    </lineage>
</organism>